<proteinExistence type="predicted"/>
<comment type="caution">
    <text evidence="1">The sequence shown here is derived from an EMBL/GenBank/DDBJ whole genome shotgun (WGS) entry which is preliminary data.</text>
</comment>
<sequence length="373" mass="42872">MKDICKRPGLELYETPNGKIAKPHAKYTLSRKQVEDVCTWIKSLKLPDGYASNIARCVTGGKLQGMKSHDCHVFMERLMPLAFRDLLDKPIWDALTDLSRFFRDICSKTLNEKDMSILEKNIIEITYCFPDEVLTKANRVPRHDDGGNVELNGRLSVFGLPGRAYGKGKRIFLSESYDDELKANQSGITDKDIQLSRGQNFALWLKDKINLFKCRWFDSEKGIRVDRHGIADIDVHRSTYVNPPFVLPTQTLQVYYTHSPIRKRDRPPADWQVVIHTLARTRVQLVDGEFYQEEMLHRPPVINVDDNNELNQLVGGDEPDELDPESVPVLVDSDTEEEELLTEIDTDTESKEDDGYESPHDVQDDYESDNDFH</sequence>
<protein>
    <submittedName>
        <fullName evidence="1">Uncharacterized protein</fullName>
    </submittedName>
</protein>
<evidence type="ECO:0000313" key="1">
    <source>
        <dbReference type="EMBL" id="KAJ8621691.1"/>
    </source>
</evidence>
<dbReference type="Proteomes" id="UP001234297">
    <property type="component" value="Chromosome 10"/>
</dbReference>
<organism evidence="1 2">
    <name type="scientific">Persea americana</name>
    <name type="common">Avocado</name>
    <dbReference type="NCBI Taxonomy" id="3435"/>
    <lineage>
        <taxon>Eukaryota</taxon>
        <taxon>Viridiplantae</taxon>
        <taxon>Streptophyta</taxon>
        <taxon>Embryophyta</taxon>
        <taxon>Tracheophyta</taxon>
        <taxon>Spermatophyta</taxon>
        <taxon>Magnoliopsida</taxon>
        <taxon>Magnoliidae</taxon>
        <taxon>Laurales</taxon>
        <taxon>Lauraceae</taxon>
        <taxon>Persea</taxon>
    </lineage>
</organism>
<dbReference type="EMBL" id="CM056818">
    <property type="protein sequence ID" value="KAJ8621691.1"/>
    <property type="molecule type" value="Genomic_DNA"/>
</dbReference>
<reference evidence="1 2" key="1">
    <citation type="journal article" date="2022" name="Hortic Res">
        <title>A haplotype resolved chromosomal level avocado genome allows analysis of novel avocado genes.</title>
        <authorList>
            <person name="Nath O."/>
            <person name="Fletcher S.J."/>
            <person name="Hayward A."/>
            <person name="Shaw L.M."/>
            <person name="Masouleh A.K."/>
            <person name="Furtado A."/>
            <person name="Henry R.J."/>
            <person name="Mitter N."/>
        </authorList>
    </citation>
    <scope>NUCLEOTIDE SEQUENCE [LARGE SCALE GENOMIC DNA]</scope>
    <source>
        <strain evidence="2">cv. Hass</strain>
    </source>
</reference>
<name>A0ACC2KKN7_PERAE</name>
<gene>
    <name evidence="1" type="ORF">MRB53_030220</name>
</gene>
<evidence type="ECO:0000313" key="2">
    <source>
        <dbReference type="Proteomes" id="UP001234297"/>
    </source>
</evidence>
<accession>A0ACC2KKN7</accession>
<keyword evidence="2" id="KW-1185">Reference proteome</keyword>